<accession>A0A0K0FEH1</accession>
<organism evidence="1 2">
    <name type="scientific">Strongyloides venezuelensis</name>
    <name type="common">Threadworm</name>
    <dbReference type="NCBI Taxonomy" id="75913"/>
    <lineage>
        <taxon>Eukaryota</taxon>
        <taxon>Metazoa</taxon>
        <taxon>Ecdysozoa</taxon>
        <taxon>Nematoda</taxon>
        <taxon>Chromadorea</taxon>
        <taxon>Rhabditida</taxon>
        <taxon>Tylenchina</taxon>
        <taxon>Panagrolaimomorpha</taxon>
        <taxon>Strongyloidoidea</taxon>
        <taxon>Strongyloididae</taxon>
        <taxon>Strongyloides</taxon>
    </lineage>
</organism>
<dbReference type="WBParaSite" id="SVE_0725500.1">
    <property type="protein sequence ID" value="SVE_0725500.1"/>
    <property type="gene ID" value="SVE_0725500"/>
</dbReference>
<reference evidence="1" key="1">
    <citation type="submission" date="2014-07" db="EMBL/GenBank/DDBJ databases">
        <authorList>
            <person name="Martin A.A"/>
            <person name="De Silva N."/>
        </authorList>
    </citation>
    <scope>NUCLEOTIDE SEQUENCE</scope>
</reference>
<dbReference type="AlphaFoldDB" id="A0A0K0FEH1"/>
<keyword evidence="1" id="KW-1185">Reference proteome</keyword>
<evidence type="ECO:0000313" key="1">
    <source>
        <dbReference type="Proteomes" id="UP000035680"/>
    </source>
</evidence>
<proteinExistence type="predicted"/>
<reference evidence="2" key="2">
    <citation type="submission" date="2015-08" db="UniProtKB">
        <authorList>
            <consortium name="WormBaseParasite"/>
        </authorList>
    </citation>
    <scope>IDENTIFICATION</scope>
</reference>
<dbReference type="Proteomes" id="UP000035680">
    <property type="component" value="Unassembled WGS sequence"/>
</dbReference>
<name>A0A0K0FEH1_STRVS</name>
<sequence length="335" mass="38735">MYVPSSSLKRIFEYIMEPYNEYDAIPSIIDTIENESNESKKVLEFLNISSNLKFQETENLEQKICTLTKKIGEKLKTDELTTGVLQKIFELQLFKKNKLIIPEKLDKLIVDENSTERSKIDKKNVKELKNLDLNNLNSKNNASMPSTPSTMNQSLLNISSASTASPFNNIEGKLNNDIKLPSVKNILTKEIDSFLENELLTVIIIYYYDSEHSFKGYEYAYFKQDDKNNKKMCISSKQERKNLLKKTLVLKSLEAVYGKILDKKLNIITTKDFVNEVYDVIVQKESIYLDESLHLYCIDDYSSNLINESKWLQKINDTKFKSTTSSLDTSIQIEK</sequence>
<evidence type="ECO:0000313" key="2">
    <source>
        <dbReference type="WBParaSite" id="SVE_0725500.1"/>
    </source>
</evidence>
<protein>
    <submittedName>
        <fullName evidence="2">Uncharacterized protein</fullName>
    </submittedName>
</protein>